<reference evidence="1" key="2">
    <citation type="journal article" date="2015" name="Fish Shellfish Immunol.">
        <title>Early steps in the European eel (Anguilla anguilla)-Vibrio vulnificus interaction in the gills: Role of the RtxA13 toxin.</title>
        <authorList>
            <person name="Callol A."/>
            <person name="Pajuelo D."/>
            <person name="Ebbesson L."/>
            <person name="Teles M."/>
            <person name="MacKenzie S."/>
            <person name="Amaro C."/>
        </authorList>
    </citation>
    <scope>NUCLEOTIDE SEQUENCE</scope>
</reference>
<organism evidence="1">
    <name type="scientific">Anguilla anguilla</name>
    <name type="common">European freshwater eel</name>
    <name type="synonym">Muraena anguilla</name>
    <dbReference type="NCBI Taxonomy" id="7936"/>
    <lineage>
        <taxon>Eukaryota</taxon>
        <taxon>Metazoa</taxon>
        <taxon>Chordata</taxon>
        <taxon>Craniata</taxon>
        <taxon>Vertebrata</taxon>
        <taxon>Euteleostomi</taxon>
        <taxon>Actinopterygii</taxon>
        <taxon>Neopterygii</taxon>
        <taxon>Teleostei</taxon>
        <taxon>Anguilliformes</taxon>
        <taxon>Anguillidae</taxon>
        <taxon>Anguilla</taxon>
    </lineage>
</organism>
<sequence>MQNALFRNSFPLYCLPIHTSQRAFLQTHT</sequence>
<name>A0A0E9P7R6_ANGAN</name>
<accession>A0A0E9P7R6</accession>
<protein>
    <submittedName>
        <fullName evidence="1">Uncharacterized protein</fullName>
    </submittedName>
</protein>
<dbReference type="EMBL" id="GBXM01108028">
    <property type="protein sequence ID" value="JAH00549.1"/>
    <property type="molecule type" value="Transcribed_RNA"/>
</dbReference>
<dbReference type="AlphaFoldDB" id="A0A0E9P7R6"/>
<reference evidence="1" key="1">
    <citation type="submission" date="2014-11" db="EMBL/GenBank/DDBJ databases">
        <authorList>
            <person name="Amaro Gonzalez C."/>
        </authorList>
    </citation>
    <scope>NUCLEOTIDE SEQUENCE</scope>
</reference>
<proteinExistence type="predicted"/>
<evidence type="ECO:0000313" key="1">
    <source>
        <dbReference type="EMBL" id="JAH00549.1"/>
    </source>
</evidence>